<organism evidence="2 3">
    <name type="scientific">Cnuibacter physcomitrellae</name>
    <dbReference type="NCBI Taxonomy" id="1619308"/>
    <lineage>
        <taxon>Bacteria</taxon>
        <taxon>Bacillati</taxon>
        <taxon>Actinomycetota</taxon>
        <taxon>Actinomycetes</taxon>
        <taxon>Micrococcales</taxon>
        <taxon>Microbacteriaceae</taxon>
        <taxon>Cnuibacter</taxon>
    </lineage>
</organism>
<reference evidence="2 3" key="1">
    <citation type="submission" date="2017-04" db="EMBL/GenBank/DDBJ databases">
        <authorList>
            <person name="Afonso C.L."/>
            <person name="Miller P.J."/>
            <person name="Scott M.A."/>
            <person name="Spackman E."/>
            <person name="Goraichik I."/>
            <person name="Dimitrov K.M."/>
            <person name="Suarez D.L."/>
            <person name="Swayne D.E."/>
        </authorList>
    </citation>
    <scope>NUCLEOTIDE SEQUENCE [LARGE SCALE GENOMIC DNA]</scope>
    <source>
        <strain evidence="3">XA(T)</strain>
    </source>
</reference>
<feature type="domain" description="DUF1989" evidence="1">
    <location>
        <begin position="92"/>
        <end position="201"/>
    </location>
</feature>
<proteinExistence type="predicted"/>
<dbReference type="Pfam" id="PF09347">
    <property type="entry name" value="DUF1989"/>
    <property type="match status" value="1"/>
</dbReference>
<dbReference type="PANTHER" id="PTHR31527:SF0">
    <property type="entry name" value="RE64534P"/>
    <property type="match status" value="1"/>
</dbReference>
<dbReference type="KEGG" id="cphy:B5808_15425"/>
<sequence length="204" mass="22471">MNTTASTTPATSTTSRIALSLTAQQQETIARSLASGEARDLAGLAARAVRETVEGDFSRLPMPATSRRERAWRDHLPKRPGAERELLDELVLEPGTGRAIEMAAGEVLRLEQIEGSQCLDFNCFSMADYREAFHTGRTRTLHGINPTTGDFLWSAPPRERAMMFILADSVGCNDVLFPRCSANMYESVYGFTRHTNCADIQAEA</sequence>
<keyword evidence="3" id="KW-1185">Reference proteome</keyword>
<evidence type="ECO:0000259" key="1">
    <source>
        <dbReference type="Pfam" id="PF09347"/>
    </source>
</evidence>
<dbReference type="PANTHER" id="PTHR31527">
    <property type="entry name" value="RE64534P"/>
    <property type="match status" value="1"/>
</dbReference>
<dbReference type="EMBL" id="CP020715">
    <property type="protein sequence ID" value="ARJ06451.1"/>
    <property type="molecule type" value="Genomic_DNA"/>
</dbReference>
<dbReference type="AlphaFoldDB" id="A0A1X9LR93"/>
<protein>
    <recommendedName>
        <fullName evidence="1">DUF1989 domain-containing protein</fullName>
    </recommendedName>
</protein>
<dbReference type="InterPro" id="IPR018959">
    <property type="entry name" value="DUF1989"/>
</dbReference>
<evidence type="ECO:0000313" key="2">
    <source>
        <dbReference type="EMBL" id="ARJ06451.1"/>
    </source>
</evidence>
<evidence type="ECO:0000313" key="3">
    <source>
        <dbReference type="Proteomes" id="UP000192775"/>
    </source>
</evidence>
<dbReference type="STRING" id="1619308.B5808_15425"/>
<accession>A0A1X9LR93</accession>
<dbReference type="Proteomes" id="UP000192775">
    <property type="component" value="Chromosome"/>
</dbReference>
<gene>
    <name evidence="2" type="ORF">B5808_15425</name>
</gene>
<name>A0A1X9LR93_9MICO</name>